<evidence type="ECO:0000313" key="3">
    <source>
        <dbReference type="Proteomes" id="UP001233172"/>
    </source>
</evidence>
<evidence type="ECO:0000256" key="1">
    <source>
        <dbReference type="SAM" id="MobiDB-lite"/>
    </source>
</evidence>
<dbReference type="EMBL" id="JASAOG010000151">
    <property type="protein sequence ID" value="KAK0047407.1"/>
    <property type="molecule type" value="Genomic_DNA"/>
</dbReference>
<proteinExistence type="predicted"/>
<keyword evidence="3" id="KW-1185">Reference proteome</keyword>
<accession>A0AAD8B4L3</accession>
<dbReference type="AlphaFoldDB" id="A0AAD8B4L3"/>
<feature type="region of interest" description="Disordered" evidence="1">
    <location>
        <begin position="1"/>
        <end position="24"/>
    </location>
</feature>
<feature type="compositionally biased region" description="Polar residues" evidence="1">
    <location>
        <begin position="9"/>
        <end position="18"/>
    </location>
</feature>
<reference evidence="2" key="2">
    <citation type="submission" date="2023-04" db="EMBL/GenBank/DDBJ databases">
        <authorList>
            <person name="Bu L."/>
            <person name="Lu L."/>
            <person name="Laidemitt M.R."/>
            <person name="Zhang S.M."/>
            <person name="Mutuku M."/>
            <person name="Mkoji G."/>
            <person name="Steinauer M."/>
            <person name="Loker E.S."/>
        </authorList>
    </citation>
    <scope>NUCLEOTIDE SEQUENCE</scope>
    <source>
        <strain evidence="2">KasaAsao</strain>
        <tissue evidence="2">Whole Snail</tissue>
    </source>
</reference>
<gene>
    <name evidence="2" type="ORF">Bpfe_023114</name>
</gene>
<feature type="non-terminal residue" evidence="2">
    <location>
        <position position="1"/>
    </location>
</feature>
<protein>
    <submittedName>
        <fullName evidence="2">MLX-interacting protein-like isoform X1</fullName>
    </submittedName>
</protein>
<name>A0AAD8B4L3_BIOPF</name>
<reference evidence="2" key="1">
    <citation type="journal article" date="2023" name="PLoS Negl. Trop. Dis.">
        <title>A genome sequence for Biomphalaria pfeifferi, the major vector snail for the human-infecting parasite Schistosoma mansoni.</title>
        <authorList>
            <person name="Bu L."/>
            <person name="Lu L."/>
            <person name="Laidemitt M.R."/>
            <person name="Zhang S.M."/>
            <person name="Mutuku M."/>
            <person name="Mkoji G."/>
            <person name="Steinauer M."/>
            <person name="Loker E.S."/>
        </authorList>
    </citation>
    <scope>NUCLEOTIDE SEQUENCE</scope>
    <source>
        <strain evidence="2">KasaAsao</strain>
    </source>
</reference>
<sequence>MIAVGADSQDPQHASSVASIPLPPLGDEIQSLVLYKVSFYFTSCRSQYDVSETRIVGGSSLYTLSCSYYRPIIFRRLRPIRLSRLVTRKVYDDEGF</sequence>
<evidence type="ECO:0000313" key="2">
    <source>
        <dbReference type="EMBL" id="KAK0047407.1"/>
    </source>
</evidence>
<dbReference type="Proteomes" id="UP001233172">
    <property type="component" value="Unassembled WGS sequence"/>
</dbReference>
<comment type="caution">
    <text evidence="2">The sequence shown here is derived from an EMBL/GenBank/DDBJ whole genome shotgun (WGS) entry which is preliminary data.</text>
</comment>
<organism evidence="2 3">
    <name type="scientific">Biomphalaria pfeifferi</name>
    <name type="common">Bloodfluke planorb</name>
    <name type="synonym">Freshwater snail</name>
    <dbReference type="NCBI Taxonomy" id="112525"/>
    <lineage>
        <taxon>Eukaryota</taxon>
        <taxon>Metazoa</taxon>
        <taxon>Spiralia</taxon>
        <taxon>Lophotrochozoa</taxon>
        <taxon>Mollusca</taxon>
        <taxon>Gastropoda</taxon>
        <taxon>Heterobranchia</taxon>
        <taxon>Euthyneura</taxon>
        <taxon>Panpulmonata</taxon>
        <taxon>Hygrophila</taxon>
        <taxon>Lymnaeoidea</taxon>
        <taxon>Planorbidae</taxon>
        <taxon>Biomphalaria</taxon>
    </lineage>
</organism>